<protein>
    <submittedName>
        <fullName evidence="2">Uncharacterized protein</fullName>
    </submittedName>
</protein>
<feature type="compositionally biased region" description="Acidic residues" evidence="1">
    <location>
        <begin position="57"/>
        <end position="69"/>
    </location>
</feature>
<dbReference type="EMBL" id="WSZM01000252">
    <property type="protein sequence ID" value="KAF4037069.1"/>
    <property type="molecule type" value="Genomic_DNA"/>
</dbReference>
<reference evidence="2" key="1">
    <citation type="submission" date="2020-04" db="EMBL/GenBank/DDBJ databases">
        <title>Hybrid Assembly of Korean Phytophthora infestans isolates.</title>
        <authorList>
            <person name="Prokchorchik M."/>
            <person name="Lee Y."/>
            <person name="Seo J."/>
            <person name="Cho J.-H."/>
            <person name="Park Y.-E."/>
            <person name="Jang D.-C."/>
            <person name="Im J.-S."/>
            <person name="Choi J.-G."/>
            <person name="Park H.-J."/>
            <person name="Lee G.-B."/>
            <person name="Lee Y.-G."/>
            <person name="Hong S.-Y."/>
            <person name="Cho K."/>
            <person name="Sohn K.H."/>
        </authorList>
    </citation>
    <scope>NUCLEOTIDE SEQUENCE</scope>
    <source>
        <strain evidence="2">KR_1_A1</strain>
        <strain evidence="3">KR_2_A2</strain>
    </source>
</reference>
<sequence length="87" mass="9949">MADSALCRAGISLKKSDKWKVWRFGEPDKQTTPKKWPLDVSTETRQADSESFSDVTQYDDDDVSEEWGEADSTSESSRQKKENTDVR</sequence>
<name>A0A833W0N7_PHYIN</name>
<evidence type="ECO:0000313" key="4">
    <source>
        <dbReference type="EMBL" id="KAF4146217.1"/>
    </source>
</evidence>
<proteinExistence type="predicted"/>
<feature type="compositionally biased region" description="Polar residues" evidence="1">
    <location>
        <begin position="41"/>
        <end position="56"/>
    </location>
</feature>
<organism evidence="2 5">
    <name type="scientific">Phytophthora infestans</name>
    <name type="common">Potato late blight agent</name>
    <name type="synonym">Botrytis infestans</name>
    <dbReference type="NCBI Taxonomy" id="4787"/>
    <lineage>
        <taxon>Eukaryota</taxon>
        <taxon>Sar</taxon>
        <taxon>Stramenopiles</taxon>
        <taxon>Oomycota</taxon>
        <taxon>Peronosporomycetes</taxon>
        <taxon>Peronosporales</taxon>
        <taxon>Peronosporaceae</taxon>
        <taxon>Phytophthora</taxon>
    </lineage>
</organism>
<gene>
    <name evidence="2" type="ORF">GN244_ATG10920</name>
    <name evidence="4" type="ORF">GN958_ATG04591</name>
    <name evidence="3" type="ORF">GN958_ATG09145</name>
</gene>
<accession>A0A833W0N7</accession>
<feature type="region of interest" description="Disordered" evidence="1">
    <location>
        <begin position="24"/>
        <end position="87"/>
    </location>
</feature>
<evidence type="ECO:0000313" key="5">
    <source>
        <dbReference type="Proteomes" id="UP000602510"/>
    </source>
</evidence>
<evidence type="ECO:0000313" key="2">
    <source>
        <dbReference type="EMBL" id="KAF4037069.1"/>
    </source>
</evidence>
<dbReference type="Proteomes" id="UP000602510">
    <property type="component" value="Unassembled WGS sequence"/>
</dbReference>
<keyword evidence="5" id="KW-1185">Reference proteome</keyword>
<evidence type="ECO:0000256" key="1">
    <source>
        <dbReference type="SAM" id="MobiDB-lite"/>
    </source>
</evidence>
<feature type="compositionally biased region" description="Basic and acidic residues" evidence="1">
    <location>
        <begin position="77"/>
        <end position="87"/>
    </location>
</feature>
<dbReference type="EMBL" id="JAACNO010000643">
    <property type="protein sequence ID" value="KAF4146217.1"/>
    <property type="molecule type" value="Genomic_DNA"/>
</dbReference>
<dbReference type="EMBL" id="JAACNO010001291">
    <property type="protein sequence ID" value="KAF4141664.1"/>
    <property type="molecule type" value="Genomic_DNA"/>
</dbReference>
<dbReference type="Proteomes" id="UP000704712">
    <property type="component" value="Unassembled WGS sequence"/>
</dbReference>
<dbReference type="AlphaFoldDB" id="A0A833W0N7"/>
<comment type="caution">
    <text evidence="2">The sequence shown here is derived from an EMBL/GenBank/DDBJ whole genome shotgun (WGS) entry which is preliminary data.</text>
</comment>
<evidence type="ECO:0000313" key="3">
    <source>
        <dbReference type="EMBL" id="KAF4141664.1"/>
    </source>
</evidence>